<proteinExistence type="predicted"/>
<feature type="region of interest" description="Disordered" evidence="2">
    <location>
        <begin position="80"/>
        <end position="104"/>
    </location>
</feature>
<evidence type="ECO:0000313" key="4">
    <source>
        <dbReference type="Proteomes" id="UP000237000"/>
    </source>
</evidence>
<evidence type="ECO:0008006" key="5">
    <source>
        <dbReference type="Google" id="ProtNLM"/>
    </source>
</evidence>
<gene>
    <name evidence="3" type="ORF">TorRG33x02_262300</name>
</gene>
<evidence type="ECO:0000256" key="2">
    <source>
        <dbReference type="SAM" id="MobiDB-lite"/>
    </source>
</evidence>
<comment type="caution">
    <text evidence="3">The sequence shown here is derived from an EMBL/GenBank/DDBJ whole genome shotgun (WGS) entry which is preliminary data.</text>
</comment>
<organism evidence="3 4">
    <name type="scientific">Trema orientale</name>
    <name type="common">Charcoal tree</name>
    <name type="synonym">Celtis orientalis</name>
    <dbReference type="NCBI Taxonomy" id="63057"/>
    <lineage>
        <taxon>Eukaryota</taxon>
        <taxon>Viridiplantae</taxon>
        <taxon>Streptophyta</taxon>
        <taxon>Embryophyta</taxon>
        <taxon>Tracheophyta</taxon>
        <taxon>Spermatophyta</taxon>
        <taxon>Magnoliopsida</taxon>
        <taxon>eudicotyledons</taxon>
        <taxon>Gunneridae</taxon>
        <taxon>Pentapetalae</taxon>
        <taxon>rosids</taxon>
        <taxon>fabids</taxon>
        <taxon>Rosales</taxon>
        <taxon>Cannabaceae</taxon>
        <taxon>Trema</taxon>
    </lineage>
</organism>
<sequence length="334" mass="37035">MVFCHFASLRLRSFQQGKTTLSSISSLAHVQFKDFDFLSSLTNFGFNVENCRERELIAKFGSSGAGGGCGSVESGTMSNSGSLHIGGSGGDGSNPPKKRVRQESKGINVKKWIKKAQGPLKVDFDEETGKSYGRNGKAFNNMIGQQVRDSLSPRFTCWNDVPKEDKALVLDRLEQNSQTHDLPSLVDYFKDMHWRPSKGWTNETANSTYDEMIKMRASRFTQSANIDESIGSVPSPDALTDDQIVDIVRGTRSRYKKGKGTLPRLKAIRGTRAHNSSSDSAFAREQAETIATLQRQIAKQSEEQEKSQKTITSLIQALKEHIPNFNFQPSPQSS</sequence>
<name>A0A2P5D579_TREOI</name>
<accession>A0A2P5D579</accession>
<dbReference type="OrthoDB" id="1921870at2759"/>
<evidence type="ECO:0000313" key="3">
    <source>
        <dbReference type="EMBL" id="PON68378.1"/>
    </source>
</evidence>
<protein>
    <recommendedName>
        <fullName evidence="5">Transposase, Ptta/En/Spm, plant</fullName>
    </recommendedName>
</protein>
<keyword evidence="1" id="KW-0175">Coiled coil</keyword>
<dbReference type="AlphaFoldDB" id="A0A2P5D579"/>
<keyword evidence="4" id="KW-1185">Reference proteome</keyword>
<dbReference type="EMBL" id="JXTC01000296">
    <property type="protein sequence ID" value="PON68378.1"/>
    <property type="molecule type" value="Genomic_DNA"/>
</dbReference>
<evidence type="ECO:0000256" key="1">
    <source>
        <dbReference type="SAM" id="Coils"/>
    </source>
</evidence>
<dbReference type="Proteomes" id="UP000237000">
    <property type="component" value="Unassembled WGS sequence"/>
</dbReference>
<feature type="coiled-coil region" evidence="1">
    <location>
        <begin position="283"/>
        <end position="310"/>
    </location>
</feature>
<dbReference type="InParanoid" id="A0A2P5D579"/>
<reference evidence="4" key="1">
    <citation type="submission" date="2016-06" db="EMBL/GenBank/DDBJ databases">
        <title>Parallel loss of symbiosis genes in relatives of nitrogen-fixing non-legume Parasponia.</title>
        <authorList>
            <person name="Van Velzen R."/>
            <person name="Holmer R."/>
            <person name="Bu F."/>
            <person name="Rutten L."/>
            <person name="Van Zeijl A."/>
            <person name="Liu W."/>
            <person name="Santuari L."/>
            <person name="Cao Q."/>
            <person name="Sharma T."/>
            <person name="Shen D."/>
            <person name="Roswanjaya Y."/>
            <person name="Wardhani T."/>
            <person name="Kalhor M.S."/>
            <person name="Jansen J."/>
            <person name="Van den Hoogen J."/>
            <person name="Gungor B."/>
            <person name="Hartog M."/>
            <person name="Hontelez J."/>
            <person name="Verver J."/>
            <person name="Yang W.-C."/>
            <person name="Schijlen E."/>
            <person name="Repin R."/>
            <person name="Schilthuizen M."/>
            <person name="Schranz E."/>
            <person name="Heidstra R."/>
            <person name="Miyata K."/>
            <person name="Fedorova E."/>
            <person name="Kohlen W."/>
            <person name="Bisseling T."/>
            <person name="Smit S."/>
            <person name="Geurts R."/>
        </authorList>
    </citation>
    <scope>NUCLEOTIDE SEQUENCE [LARGE SCALE GENOMIC DNA]</scope>
    <source>
        <strain evidence="4">cv. RG33-2</strain>
    </source>
</reference>